<organism evidence="2 3">
    <name type="scientific">Patiriisocius marinus</name>
    <dbReference type="NCBI Taxonomy" id="1397112"/>
    <lineage>
        <taxon>Bacteria</taxon>
        <taxon>Pseudomonadati</taxon>
        <taxon>Bacteroidota</taxon>
        <taxon>Flavobacteriia</taxon>
        <taxon>Flavobacteriales</taxon>
        <taxon>Flavobacteriaceae</taxon>
        <taxon>Patiriisocius</taxon>
    </lineage>
</organism>
<keyword evidence="1" id="KW-0732">Signal</keyword>
<dbReference type="RefSeq" id="WP_151672136.1">
    <property type="nucleotide sequence ID" value="NZ_BKCG01000001.1"/>
</dbReference>
<gene>
    <name evidence="2" type="ORF">ULMA_01460</name>
</gene>
<keyword evidence="3" id="KW-1185">Reference proteome</keyword>
<dbReference type="OrthoDB" id="1445355at2"/>
<dbReference type="EMBL" id="BKCG01000001">
    <property type="protein sequence ID" value="GER58038.1"/>
    <property type="molecule type" value="Genomic_DNA"/>
</dbReference>
<dbReference type="Proteomes" id="UP000326509">
    <property type="component" value="Unassembled WGS sequence"/>
</dbReference>
<proteinExistence type="predicted"/>
<evidence type="ECO:0000256" key="1">
    <source>
        <dbReference type="SAM" id="SignalP"/>
    </source>
</evidence>
<reference evidence="2 3" key="1">
    <citation type="submission" date="2019-08" db="EMBL/GenBank/DDBJ databases">
        <title>Draft genome sequence of Ulvibacter marinus type strain NBRC 109484.</title>
        <authorList>
            <person name="Kawano K."/>
            <person name="Ushijima N."/>
            <person name="Kihara M."/>
            <person name="Itoh H."/>
        </authorList>
    </citation>
    <scope>NUCLEOTIDE SEQUENCE [LARGE SCALE GENOMIC DNA]</scope>
    <source>
        <strain evidence="2 3">NBRC 109484</strain>
    </source>
</reference>
<feature type="chain" id="PRO_5023925602" description="Lipocalin-like domain-containing protein" evidence="1">
    <location>
        <begin position="22"/>
        <end position="170"/>
    </location>
</feature>
<name>A0A5J4IWW4_9FLAO</name>
<evidence type="ECO:0000313" key="3">
    <source>
        <dbReference type="Proteomes" id="UP000326509"/>
    </source>
</evidence>
<dbReference type="AlphaFoldDB" id="A0A5J4IWW4"/>
<accession>A0A5J4IWW4</accession>
<feature type="signal peptide" evidence="1">
    <location>
        <begin position="1"/>
        <end position="21"/>
    </location>
</feature>
<dbReference type="PROSITE" id="PS51257">
    <property type="entry name" value="PROKAR_LIPOPROTEIN"/>
    <property type="match status" value="1"/>
</dbReference>
<evidence type="ECO:0008006" key="4">
    <source>
        <dbReference type="Google" id="ProtNLM"/>
    </source>
</evidence>
<sequence length="170" mass="18446">MKTFKLILVLAVSIMAFSCGSDDDNTPAGPTLTNELLAGTYNLNFYNSTDVVVTTVSGGTVTTTITEVGDTFGGSNVTFNANGTFTSSFQFRITETTTLQGNDPVVETYIISDENSGSYTVNDANQTITIDGELNDVILFNATDLRLQYNENGVDGDESYTYTEELRFTR</sequence>
<comment type="caution">
    <text evidence="2">The sequence shown here is derived from an EMBL/GenBank/DDBJ whole genome shotgun (WGS) entry which is preliminary data.</text>
</comment>
<evidence type="ECO:0000313" key="2">
    <source>
        <dbReference type="EMBL" id="GER58038.1"/>
    </source>
</evidence>
<protein>
    <recommendedName>
        <fullName evidence="4">Lipocalin-like domain-containing protein</fullName>
    </recommendedName>
</protein>